<dbReference type="HAMAP" id="MF_00631">
    <property type="entry name" value="CrgA"/>
    <property type="match status" value="1"/>
</dbReference>
<comment type="function">
    <text evidence="7">Involved in cell division.</text>
</comment>
<keyword evidence="6 7" id="KW-0131">Cell cycle</keyword>
<evidence type="ECO:0000313" key="8">
    <source>
        <dbReference type="EMBL" id="SJM45751.1"/>
    </source>
</evidence>
<feature type="transmembrane region" description="Helical" evidence="7">
    <location>
        <begin position="58"/>
        <end position="76"/>
    </location>
</feature>
<dbReference type="AlphaFoldDB" id="A0A1R4EQ26"/>
<evidence type="ECO:0000256" key="5">
    <source>
        <dbReference type="ARBA" id="ARBA00023136"/>
    </source>
</evidence>
<dbReference type="EMBL" id="FUHU01000003">
    <property type="protein sequence ID" value="SJM45751.1"/>
    <property type="molecule type" value="Genomic_DNA"/>
</dbReference>
<evidence type="ECO:0000313" key="9">
    <source>
        <dbReference type="Proteomes" id="UP000195787"/>
    </source>
</evidence>
<dbReference type="Pfam" id="PF06781">
    <property type="entry name" value="CrgA"/>
    <property type="match status" value="1"/>
</dbReference>
<keyword evidence="4 7" id="KW-1133">Transmembrane helix</keyword>
<keyword evidence="1 7" id="KW-1003">Cell membrane</keyword>
<keyword evidence="9" id="KW-1185">Reference proteome</keyword>
<keyword evidence="2 7" id="KW-0132">Cell division</keyword>
<reference evidence="8 9" key="1">
    <citation type="submission" date="2017-02" db="EMBL/GenBank/DDBJ databases">
        <authorList>
            <person name="Peterson S.W."/>
        </authorList>
    </citation>
    <scope>NUCLEOTIDE SEQUENCE [LARGE SCALE GENOMIC DNA]</scope>
    <source>
        <strain evidence="8 9">LMG 22410</strain>
    </source>
</reference>
<keyword evidence="5 7" id="KW-0472">Membrane</keyword>
<feature type="transmembrane region" description="Helical" evidence="7">
    <location>
        <begin position="25"/>
        <end position="46"/>
    </location>
</feature>
<protein>
    <recommendedName>
        <fullName evidence="7">Cell division protein CrgA</fullName>
    </recommendedName>
</protein>
<evidence type="ECO:0000256" key="2">
    <source>
        <dbReference type="ARBA" id="ARBA00022618"/>
    </source>
</evidence>
<gene>
    <name evidence="7" type="primary">crgA</name>
    <name evidence="8" type="ORF">CZ674_00115</name>
</gene>
<accession>A0A1R4EQ26</accession>
<evidence type="ECO:0000256" key="6">
    <source>
        <dbReference type="ARBA" id="ARBA00023306"/>
    </source>
</evidence>
<keyword evidence="3 7" id="KW-0812">Transmembrane</keyword>
<dbReference type="GeneID" id="303171612"/>
<name>A0A1R4EQ26_9MICO</name>
<evidence type="ECO:0000256" key="3">
    <source>
        <dbReference type="ARBA" id="ARBA00022692"/>
    </source>
</evidence>
<dbReference type="Proteomes" id="UP000195787">
    <property type="component" value="Unassembled WGS sequence"/>
</dbReference>
<dbReference type="OrthoDB" id="5189646at2"/>
<dbReference type="RefSeq" id="WP_086989839.1">
    <property type="nucleotide sequence ID" value="NZ_FUHU01000003.1"/>
</dbReference>
<evidence type="ECO:0000256" key="7">
    <source>
        <dbReference type="HAMAP-Rule" id="MF_00631"/>
    </source>
</evidence>
<proteinExistence type="inferred from homology"/>
<sequence>MAKSSNSTSRAVSRAARKDAVNPRWFLPLMLGFMIVGFVWIILFYVSMHTLPIPGIGFWNVAIGFAIMFIGFIMATRWK</sequence>
<comment type="subcellular location">
    <subcellularLocation>
        <location evidence="7">Cell membrane</location>
        <topology evidence="7">Multi-pass membrane protein</topology>
    </subcellularLocation>
</comment>
<dbReference type="GO" id="GO:0051301">
    <property type="term" value="P:cell division"/>
    <property type="evidence" value="ECO:0007669"/>
    <property type="project" value="UniProtKB-UniRule"/>
</dbReference>
<organism evidence="8 9">
    <name type="scientific">Agrococcus casei LMG 22410</name>
    <dbReference type="NCBI Taxonomy" id="1255656"/>
    <lineage>
        <taxon>Bacteria</taxon>
        <taxon>Bacillati</taxon>
        <taxon>Actinomycetota</taxon>
        <taxon>Actinomycetes</taxon>
        <taxon>Micrococcales</taxon>
        <taxon>Microbacteriaceae</taxon>
        <taxon>Agrococcus</taxon>
    </lineage>
</organism>
<dbReference type="InterPro" id="IPR009619">
    <property type="entry name" value="CrgA"/>
</dbReference>
<evidence type="ECO:0000256" key="4">
    <source>
        <dbReference type="ARBA" id="ARBA00022989"/>
    </source>
</evidence>
<evidence type="ECO:0000256" key="1">
    <source>
        <dbReference type="ARBA" id="ARBA00022475"/>
    </source>
</evidence>
<comment type="similarity">
    <text evidence="7">Belongs to the CrgA family.</text>
</comment>
<dbReference type="GO" id="GO:0005886">
    <property type="term" value="C:plasma membrane"/>
    <property type="evidence" value="ECO:0007669"/>
    <property type="project" value="UniProtKB-SubCell"/>
</dbReference>